<protein>
    <submittedName>
        <fullName evidence="2">Stress protein</fullName>
    </submittedName>
</protein>
<dbReference type="AlphaFoldDB" id="A0AAW7YWB1"/>
<dbReference type="GeneID" id="83257326"/>
<feature type="transmembrane region" description="Helical" evidence="1">
    <location>
        <begin position="44"/>
        <end position="64"/>
    </location>
</feature>
<proteinExistence type="predicted"/>
<dbReference type="InterPro" id="IPR010380">
    <property type="entry name" value="DUF975"/>
</dbReference>
<feature type="transmembrane region" description="Helical" evidence="1">
    <location>
        <begin position="84"/>
        <end position="103"/>
    </location>
</feature>
<keyword evidence="1" id="KW-0812">Transmembrane</keyword>
<dbReference type="RefSeq" id="WP_231701282.1">
    <property type="nucleotide sequence ID" value="NZ_CAXIBE010000009.1"/>
</dbReference>
<sequence length="253" mass="28080">MADNKMPFKDNQPSSKLERTLSKQYDFDIKSLFSRANGLVKANFSSLFQASLVLFLTFVALGFVAQKFIIFNDDGTFVFEHQSLIEIVAIFIVAPLIGGLYMMGVSHARGQKTTVFSIFSYVSLIFALALTQLVNGIVVQIGLVLLFAPGVYLWMATSFSLMLVADKSLTPLRAIILSCRVFNAYWAPLTGVFAVFIILFITVPLTLGLSLVWVLPLYFSMLGLLYEEMIGEEGEHTPSHTVQNKTNESSFDA</sequence>
<feature type="transmembrane region" description="Helical" evidence="1">
    <location>
        <begin position="115"/>
        <end position="134"/>
    </location>
</feature>
<dbReference type="PANTHER" id="PTHR40076">
    <property type="entry name" value="MEMBRANE PROTEIN-RELATED"/>
    <property type="match status" value="1"/>
</dbReference>
<dbReference type="PANTHER" id="PTHR40076:SF1">
    <property type="entry name" value="MEMBRANE PROTEIN"/>
    <property type="match status" value="1"/>
</dbReference>
<evidence type="ECO:0000313" key="2">
    <source>
        <dbReference type="EMBL" id="MDO6576007.1"/>
    </source>
</evidence>
<comment type="caution">
    <text evidence="2">The sequence shown here is derived from an EMBL/GenBank/DDBJ whole genome shotgun (WGS) entry which is preliminary data.</text>
</comment>
<dbReference type="EMBL" id="JAUOQI010000001">
    <property type="protein sequence ID" value="MDO6576007.1"/>
    <property type="molecule type" value="Genomic_DNA"/>
</dbReference>
<organism evidence="2 3">
    <name type="scientific">Alteromonas stellipolaris</name>
    <dbReference type="NCBI Taxonomy" id="233316"/>
    <lineage>
        <taxon>Bacteria</taxon>
        <taxon>Pseudomonadati</taxon>
        <taxon>Pseudomonadota</taxon>
        <taxon>Gammaproteobacteria</taxon>
        <taxon>Alteromonadales</taxon>
        <taxon>Alteromonadaceae</taxon>
        <taxon>Alteromonas/Salinimonas group</taxon>
        <taxon>Alteromonas</taxon>
    </lineage>
</organism>
<feature type="transmembrane region" description="Helical" evidence="1">
    <location>
        <begin position="140"/>
        <end position="164"/>
    </location>
</feature>
<gene>
    <name evidence="2" type="ORF">Q4527_01335</name>
</gene>
<name>A0AAW7YWB1_9ALTE</name>
<keyword evidence="1" id="KW-1133">Transmembrane helix</keyword>
<evidence type="ECO:0000313" key="3">
    <source>
        <dbReference type="Proteomes" id="UP001170717"/>
    </source>
</evidence>
<dbReference type="Proteomes" id="UP001170717">
    <property type="component" value="Unassembled WGS sequence"/>
</dbReference>
<reference evidence="2" key="1">
    <citation type="submission" date="2023-07" db="EMBL/GenBank/DDBJ databases">
        <title>Genome content predicts the carbon catabolic preferences of heterotrophic bacteria.</title>
        <authorList>
            <person name="Gralka M."/>
        </authorList>
    </citation>
    <scope>NUCLEOTIDE SEQUENCE</scope>
    <source>
        <strain evidence="2">F2M12</strain>
    </source>
</reference>
<keyword evidence="1" id="KW-0472">Membrane</keyword>
<evidence type="ECO:0000256" key="1">
    <source>
        <dbReference type="SAM" id="Phobius"/>
    </source>
</evidence>
<accession>A0AAW7YWB1</accession>